<comment type="catalytic activity">
    <reaction evidence="4">
        <text>L-glutamate + NAD(+) + H2O = 2-oxoglutarate + NH4(+) + NADH + H(+)</text>
        <dbReference type="Rhea" id="RHEA:15133"/>
        <dbReference type="ChEBI" id="CHEBI:15377"/>
        <dbReference type="ChEBI" id="CHEBI:15378"/>
        <dbReference type="ChEBI" id="CHEBI:16810"/>
        <dbReference type="ChEBI" id="CHEBI:28938"/>
        <dbReference type="ChEBI" id="CHEBI:29985"/>
        <dbReference type="ChEBI" id="CHEBI:57540"/>
        <dbReference type="ChEBI" id="CHEBI:57945"/>
        <dbReference type="EC" id="1.4.1.3"/>
    </reaction>
</comment>
<dbReference type="SMART" id="SM00839">
    <property type="entry name" value="ELFV_dehydrog"/>
    <property type="match status" value="1"/>
</dbReference>
<evidence type="ECO:0000256" key="6">
    <source>
        <dbReference type="RuleBase" id="RU004417"/>
    </source>
</evidence>
<dbReference type="EC" id="1.4.1.3" evidence="1"/>
<evidence type="ECO:0000313" key="9">
    <source>
        <dbReference type="Proteomes" id="UP000015106"/>
    </source>
</evidence>
<dbReference type="AlphaFoldDB" id="A0A8R7UE16"/>
<evidence type="ECO:0000256" key="1">
    <source>
        <dbReference type="ARBA" id="ARBA00012889"/>
    </source>
</evidence>
<dbReference type="Gramene" id="TuG1812G0500000489.01.T01">
    <property type="protein sequence ID" value="TuG1812G0500000489.01.T01"/>
    <property type="gene ID" value="TuG1812G0500000489.01"/>
</dbReference>
<organism evidence="8 9">
    <name type="scientific">Triticum urartu</name>
    <name type="common">Red wild einkorn</name>
    <name type="synonym">Crithodium urartu</name>
    <dbReference type="NCBI Taxonomy" id="4572"/>
    <lineage>
        <taxon>Eukaryota</taxon>
        <taxon>Viridiplantae</taxon>
        <taxon>Streptophyta</taxon>
        <taxon>Embryophyta</taxon>
        <taxon>Tracheophyta</taxon>
        <taxon>Spermatophyta</taxon>
        <taxon>Magnoliopsida</taxon>
        <taxon>Liliopsida</taxon>
        <taxon>Poales</taxon>
        <taxon>Poaceae</taxon>
        <taxon>BOP clade</taxon>
        <taxon>Pooideae</taxon>
        <taxon>Triticodae</taxon>
        <taxon>Triticeae</taxon>
        <taxon>Triticinae</taxon>
        <taxon>Triticum</taxon>
    </lineage>
</organism>
<dbReference type="PRINTS" id="PR00082">
    <property type="entry name" value="GLFDHDRGNASE"/>
</dbReference>
<dbReference type="PANTHER" id="PTHR11606:SF29">
    <property type="entry name" value="GLUTAMATE DEHYDROGENASE 3-RELATED"/>
    <property type="match status" value="1"/>
</dbReference>
<dbReference type="EnsemblPlants" id="TuG1812G0500000489.01.T01">
    <property type="protein sequence ID" value="TuG1812G0500000489.01.T01"/>
    <property type="gene ID" value="TuG1812G0500000489.01"/>
</dbReference>
<name>A0A8R7UE16_TRIUA</name>
<protein>
    <recommendedName>
        <fullName evidence="1">glutamate dehydrogenase [NAD(P)(+)]</fullName>
        <ecNumber evidence="1">1.4.1.3</ecNumber>
    </recommendedName>
</protein>
<dbReference type="GO" id="GO:0006538">
    <property type="term" value="P:L-glutamate catabolic process"/>
    <property type="evidence" value="ECO:0007669"/>
    <property type="project" value="TreeGrafter"/>
</dbReference>
<dbReference type="SUPFAM" id="SSF51735">
    <property type="entry name" value="NAD(P)-binding Rossmann-fold domains"/>
    <property type="match status" value="1"/>
</dbReference>
<dbReference type="PANTHER" id="PTHR11606">
    <property type="entry name" value="GLUTAMATE DEHYDROGENASE"/>
    <property type="match status" value="1"/>
</dbReference>
<evidence type="ECO:0000256" key="5">
    <source>
        <dbReference type="ARBA" id="ARBA00048577"/>
    </source>
</evidence>
<comment type="similarity">
    <text evidence="6">Belongs to the Glu/Leu/Phe/Val dehydrogenases family.</text>
</comment>
<dbReference type="GO" id="GO:0004352">
    <property type="term" value="F:glutamate dehydrogenase (NAD+) activity"/>
    <property type="evidence" value="ECO:0007669"/>
    <property type="project" value="TreeGrafter"/>
</dbReference>
<reference evidence="8" key="3">
    <citation type="submission" date="2022-06" db="UniProtKB">
        <authorList>
            <consortium name="EnsemblPlants"/>
        </authorList>
    </citation>
    <scope>IDENTIFICATION</scope>
</reference>
<keyword evidence="2 6" id="KW-0560">Oxidoreductase</keyword>
<evidence type="ECO:0000313" key="8">
    <source>
        <dbReference type="EnsemblPlants" id="TuG1812G0500000489.01.T01"/>
    </source>
</evidence>
<dbReference type="InterPro" id="IPR006095">
    <property type="entry name" value="Glu/Leu/Phe/Val/Trp_DH"/>
</dbReference>
<dbReference type="Pfam" id="PF00208">
    <property type="entry name" value="ELFV_dehydrog"/>
    <property type="match status" value="1"/>
</dbReference>
<sequence>MAPYIVDQGQNYVSSSTFCTDEQLSSSCLFQVFGNIGSWVAQLITEAGGKVVSMRDITGAVKNSNGIDIAKLMKHSAENRGIKGFDGGDAVDPALLLTEECNVLIPTALGGVINKDNVDAIKAKYIIEAVNHPTDPEADEILAKKGVLILPDIMANSGGVMVSCFEWVQNI</sequence>
<evidence type="ECO:0000256" key="3">
    <source>
        <dbReference type="ARBA" id="ARBA00023027"/>
    </source>
</evidence>
<comment type="catalytic activity">
    <reaction evidence="5">
        <text>L-glutamate + NADP(+) + H2O = 2-oxoglutarate + NH4(+) + NADPH + H(+)</text>
        <dbReference type="Rhea" id="RHEA:11612"/>
        <dbReference type="ChEBI" id="CHEBI:15377"/>
        <dbReference type="ChEBI" id="CHEBI:15378"/>
        <dbReference type="ChEBI" id="CHEBI:16810"/>
        <dbReference type="ChEBI" id="CHEBI:28938"/>
        <dbReference type="ChEBI" id="CHEBI:29985"/>
        <dbReference type="ChEBI" id="CHEBI:57783"/>
        <dbReference type="ChEBI" id="CHEBI:58349"/>
        <dbReference type="EC" id="1.4.1.3"/>
    </reaction>
</comment>
<dbReference type="InterPro" id="IPR036291">
    <property type="entry name" value="NAD(P)-bd_dom_sf"/>
</dbReference>
<evidence type="ECO:0000256" key="4">
    <source>
        <dbReference type="ARBA" id="ARBA00047867"/>
    </source>
</evidence>
<proteinExistence type="inferred from homology"/>
<feature type="domain" description="Glutamate/phenylalanine/leucine/valine/L-tryptophan dehydrogenase C-terminal" evidence="7">
    <location>
        <begin position="14"/>
        <end position="171"/>
    </location>
</feature>
<dbReference type="InterPro" id="IPR006096">
    <property type="entry name" value="Glu/Leu/Phe/Val/Trp_DH_C"/>
</dbReference>
<dbReference type="GO" id="GO:0005739">
    <property type="term" value="C:mitochondrion"/>
    <property type="evidence" value="ECO:0007669"/>
    <property type="project" value="TreeGrafter"/>
</dbReference>
<evidence type="ECO:0000259" key="7">
    <source>
        <dbReference type="SMART" id="SM00839"/>
    </source>
</evidence>
<accession>A0A8R7UE16</accession>
<dbReference type="Gene3D" id="3.40.50.720">
    <property type="entry name" value="NAD(P)-binding Rossmann-like Domain"/>
    <property type="match status" value="1"/>
</dbReference>
<keyword evidence="3" id="KW-0520">NAD</keyword>
<dbReference type="Proteomes" id="UP000015106">
    <property type="component" value="Chromosome 5"/>
</dbReference>
<keyword evidence="9" id="KW-1185">Reference proteome</keyword>
<reference evidence="8" key="2">
    <citation type="submission" date="2018-03" db="EMBL/GenBank/DDBJ databases">
        <title>The Triticum urartu genome reveals the dynamic nature of wheat genome evolution.</title>
        <authorList>
            <person name="Ling H."/>
            <person name="Ma B."/>
            <person name="Shi X."/>
            <person name="Liu H."/>
            <person name="Dong L."/>
            <person name="Sun H."/>
            <person name="Cao Y."/>
            <person name="Gao Q."/>
            <person name="Zheng S."/>
            <person name="Li Y."/>
            <person name="Yu Y."/>
            <person name="Du H."/>
            <person name="Qi M."/>
            <person name="Li Y."/>
            <person name="Yu H."/>
            <person name="Cui Y."/>
            <person name="Wang N."/>
            <person name="Chen C."/>
            <person name="Wu H."/>
            <person name="Zhao Y."/>
            <person name="Zhang J."/>
            <person name="Li Y."/>
            <person name="Zhou W."/>
            <person name="Zhang B."/>
            <person name="Hu W."/>
            <person name="Eijk M."/>
            <person name="Tang J."/>
            <person name="Witsenboer H."/>
            <person name="Zhao S."/>
            <person name="Li Z."/>
            <person name="Zhang A."/>
            <person name="Wang D."/>
            <person name="Liang C."/>
        </authorList>
    </citation>
    <scope>NUCLEOTIDE SEQUENCE [LARGE SCALE GENOMIC DNA]</scope>
    <source>
        <strain evidence="8">cv. G1812</strain>
    </source>
</reference>
<evidence type="ECO:0000256" key="2">
    <source>
        <dbReference type="ARBA" id="ARBA00023002"/>
    </source>
</evidence>
<reference evidence="9" key="1">
    <citation type="journal article" date="2013" name="Nature">
        <title>Draft genome of the wheat A-genome progenitor Triticum urartu.</title>
        <authorList>
            <person name="Ling H.Q."/>
            <person name="Zhao S."/>
            <person name="Liu D."/>
            <person name="Wang J."/>
            <person name="Sun H."/>
            <person name="Zhang C."/>
            <person name="Fan H."/>
            <person name="Li D."/>
            <person name="Dong L."/>
            <person name="Tao Y."/>
            <person name="Gao C."/>
            <person name="Wu H."/>
            <person name="Li Y."/>
            <person name="Cui Y."/>
            <person name="Guo X."/>
            <person name="Zheng S."/>
            <person name="Wang B."/>
            <person name="Yu K."/>
            <person name="Liang Q."/>
            <person name="Yang W."/>
            <person name="Lou X."/>
            <person name="Chen J."/>
            <person name="Feng M."/>
            <person name="Jian J."/>
            <person name="Zhang X."/>
            <person name="Luo G."/>
            <person name="Jiang Y."/>
            <person name="Liu J."/>
            <person name="Wang Z."/>
            <person name="Sha Y."/>
            <person name="Zhang B."/>
            <person name="Wu H."/>
            <person name="Tang D."/>
            <person name="Shen Q."/>
            <person name="Xue P."/>
            <person name="Zou S."/>
            <person name="Wang X."/>
            <person name="Liu X."/>
            <person name="Wang F."/>
            <person name="Yang Y."/>
            <person name="An X."/>
            <person name="Dong Z."/>
            <person name="Zhang K."/>
            <person name="Zhang X."/>
            <person name="Luo M.C."/>
            <person name="Dvorak J."/>
            <person name="Tong Y."/>
            <person name="Wang J."/>
            <person name="Yang H."/>
            <person name="Li Z."/>
            <person name="Wang D."/>
            <person name="Zhang A."/>
            <person name="Wang J."/>
        </authorList>
    </citation>
    <scope>NUCLEOTIDE SEQUENCE</scope>
    <source>
        <strain evidence="9">cv. G1812</strain>
    </source>
</reference>